<keyword evidence="5" id="KW-0472">Membrane</keyword>
<evidence type="ECO:0000313" key="6">
    <source>
        <dbReference type="EMBL" id="KIJ06971.1"/>
    </source>
</evidence>
<keyword evidence="7" id="KW-1185">Reference proteome</keyword>
<comment type="similarity">
    <text evidence="1">Belongs to the FMO family.</text>
</comment>
<evidence type="ECO:0000256" key="1">
    <source>
        <dbReference type="ARBA" id="ARBA00009183"/>
    </source>
</evidence>
<evidence type="ECO:0000256" key="3">
    <source>
        <dbReference type="ARBA" id="ARBA00022827"/>
    </source>
</evidence>
<dbReference type="SUPFAM" id="SSF51905">
    <property type="entry name" value="FAD/NAD(P)-binding domain"/>
    <property type="match status" value="1"/>
</dbReference>
<dbReference type="GO" id="GO:0004499">
    <property type="term" value="F:N,N-dimethylaniline monooxygenase activity"/>
    <property type="evidence" value="ECO:0007669"/>
    <property type="project" value="InterPro"/>
</dbReference>
<dbReference type="InterPro" id="IPR050346">
    <property type="entry name" value="FMO-like"/>
</dbReference>
<feature type="non-terminal residue" evidence="6">
    <location>
        <position position="400"/>
    </location>
</feature>
<dbReference type="Gene3D" id="3.50.50.60">
    <property type="entry name" value="FAD/NAD(P)-binding domain"/>
    <property type="match status" value="1"/>
</dbReference>
<keyword evidence="4" id="KW-0560">Oxidoreductase</keyword>
<dbReference type="Proteomes" id="UP000053647">
    <property type="component" value="Unassembled WGS sequence"/>
</dbReference>
<dbReference type="GO" id="GO:0050661">
    <property type="term" value="F:NADP binding"/>
    <property type="evidence" value="ECO:0007669"/>
    <property type="project" value="InterPro"/>
</dbReference>
<proteinExistence type="inferred from homology"/>
<dbReference type="InterPro" id="IPR036188">
    <property type="entry name" value="FAD/NAD-bd_sf"/>
</dbReference>
<reference evidence="6 7" key="1">
    <citation type="submission" date="2014-06" db="EMBL/GenBank/DDBJ databases">
        <authorList>
            <consortium name="DOE Joint Genome Institute"/>
            <person name="Kuo A."/>
            <person name="Kohler A."/>
            <person name="Nagy L.G."/>
            <person name="Floudas D."/>
            <person name="Copeland A."/>
            <person name="Barry K.W."/>
            <person name="Cichocki N."/>
            <person name="Veneault-Fourrey C."/>
            <person name="LaButti K."/>
            <person name="Lindquist E.A."/>
            <person name="Lipzen A."/>
            <person name="Lundell T."/>
            <person name="Morin E."/>
            <person name="Murat C."/>
            <person name="Sun H."/>
            <person name="Tunlid A."/>
            <person name="Henrissat B."/>
            <person name="Grigoriev I.V."/>
            <person name="Hibbett D.S."/>
            <person name="Martin F."/>
            <person name="Nordberg H.P."/>
            <person name="Cantor M.N."/>
            <person name="Hua S.X."/>
        </authorList>
    </citation>
    <scope>NUCLEOTIDE SEQUENCE [LARGE SCALE GENOMIC DNA]</scope>
    <source>
        <strain evidence="6 7">ATCC 200175</strain>
    </source>
</reference>
<dbReference type="PANTHER" id="PTHR23023">
    <property type="entry name" value="DIMETHYLANILINE MONOOXYGENASE"/>
    <property type="match status" value="1"/>
</dbReference>
<keyword evidence="2" id="KW-0285">Flavoprotein</keyword>
<feature type="transmembrane region" description="Helical" evidence="5">
    <location>
        <begin position="362"/>
        <end position="381"/>
    </location>
</feature>
<sequence>MEGNSLVATTLEIARIWKEYRLEERTRFNTRVTKVKRVQRKEAGKAHAPSLWYINDDQDGPFDAIITAVGTCGEPKWLTGSPLGTARQHPDTYRGPVLHSSQLDHATPELVQDKTVVVIGSGASAIEAVETAFCRGARLCILLARKDKWIIPRNVIIDTLIAAQPFGRDMPLRCVTDFLWERFLQCWHYYGVPALVPTVPLFGGTPIVNDKFLDDVRSGKCVYVRGDTMRLTQNGVLVNTQPHNAPHLEEIKADLIVLATGYKRPDIDFLPCELFPEGYEASDALLVPNLYLQNFSTEDWSVLMTNSAYENAIASAGHFHIGIYTRTLITFILDPVTAPTAKDMKLWVDAIRYLKRGASGGALGFFMYMELIIWLLLFYIIRPDRLRWMPFILAGWGLRP</sequence>
<organism evidence="6 7">
    <name type="scientific">Paxillus involutus ATCC 200175</name>
    <dbReference type="NCBI Taxonomy" id="664439"/>
    <lineage>
        <taxon>Eukaryota</taxon>
        <taxon>Fungi</taxon>
        <taxon>Dikarya</taxon>
        <taxon>Basidiomycota</taxon>
        <taxon>Agaricomycotina</taxon>
        <taxon>Agaricomycetes</taxon>
        <taxon>Agaricomycetidae</taxon>
        <taxon>Boletales</taxon>
        <taxon>Paxilineae</taxon>
        <taxon>Paxillaceae</taxon>
        <taxon>Paxillus</taxon>
    </lineage>
</organism>
<evidence type="ECO:0000256" key="5">
    <source>
        <dbReference type="SAM" id="Phobius"/>
    </source>
</evidence>
<protein>
    <recommendedName>
        <fullName evidence="8">L-ornithine N(5)-oxygenase</fullName>
    </recommendedName>
</protein>
<evidence type="ECO:0008006" key="8">
    <source>
        <dbReference type="Google" id="ProtNLM"/>
    </source>
</evidence>
<name>A0A0C9TI32_PAXIN</name>
<dbReference type="EMBL" id="KN820071">
    <property type="protein sequence ID" value="KIJ06971.1"/>
    <property type="molecule type" value="Genomic_DNA"/>
</dbReference>
<dbReference type="OrthoDB" id="66881at2759"/>
<dbReference type="GO" id="GO:0050660">
    <property type="term" value="F:flavin adenine dinucleotide binding"/>
    <property type="evidence" value="ECO:0007669"/>
    <property type="project" value="InterPro"/>
</dbReference>
<reference evidence="7" key="2">
    <citation type="submission" date="2015-01" db="EMBL/GenBank/DDBJ databases">
        <title>Evolutionary Origins and Diversification of the Mycorrhizal Mutualists.</title>
        <authorList>
            <consortium name="DOE Joint Genome Institute"/>
            <consortium name="Mycorrhizal Genomics Consortium"/>
            <person name="Kohler A."/>
            <person name="Kuo A."/>
            <person name="Nagy L.G."/>
            <person name="Floudas D."/>
            <person name="Copeland A."/>
            <person name="Barry K.W."/>
            <person name="Cichocki N."/>
            <person name="Veneault-Fourrey C."/>
            <person name="LaButti K."/>
            <person name="Lindquist E.A."/>
            <person name="Lipzen A."/>
            <person name="Lundell T."/>
            <person name="Morin E."/>
            <person name="Murat C."/>
            <person name="Riley R."/>
            <person name="Ohm R."/>
            <person name="Sun H."/>
            <person name="Tunlid A."/>
            <person name="Henrissat B."/>
            <person name="Grigoriev I.V."/>
            <person name="Hibbett D.S."/>
            <person name="Martin F."/>
        </authorList>
    </citation>
    <scope>NUCLEOTIDE SEQUENCE [LARGE SCALE GENOMIC DNA]</scope>
    <source>
        <strain evidence="7">ATCC 200175</strain>
    </source>
</reference>
<dbReference type="Pfam" id="PF00743">
    <property type="entry name" value="FMO-like"/>
    <property type="match status" value="1"/>
</dbReference>
<dbReference type="HOGENOM" id="CLU_024886_0_0_1"/>
<evidence type="ECO:0000313" key="7">
    <source>
        <dbReference type="Proteomes" id="UP000053647"/>
    </source>
</evidence>
<evidence type="ECO:0000256" key="2">
    <source>
        <dbReference type="ARBA" id="ARBA00022630"/>
    </source>
</evidence>
<accession>A0A0C9TI32</accession>
<dbReference type="InterPro" id="IPR020946">
    <property type="entry name" value="Flavin_mOase-like"/>
</dbReference>
<evidence type="ECO:0000256" key="4">
    <source>
        <dbReference type="ARBA" id="ARBA00023002"/>
    </source>
</evidence>
<keyword evidence="3" id="KW-0274">FAD</keyword>
<keyword evidence="5" id="KW-1133">Transmembrane helix</keyword>
<keyword evidence="5" id="KW-0812">Transmembrane</keyword>
<gene>
    <name evidence="6" type="ORF">PAXINDRAFT_91180</name>
</gene>
<dbReference type="AlphaFoldDB" id="A0A0C9TI32"/>